<dbReference type="EMBL" id="CP000607">
    <property type="protein sequence ID" value="ABP36903.1"/>
    <property type="molecule type" value="Genomic_DNA"/>
</dbReference>
<dbReference type="AlphaFoldDB" id="A4SEJ4"/>
<dbReference type="PANTHER" id="PTHR48111">
    <property type="entry name" value="REGULATOR OF RPOS"/>
    <property type="match status" value="1"/>
</dbReference>
<evidence type="ECO:0000259" key="8">
    <source>
        <dbReference type="PROSITE" id="PS50110"/>
    </source>
</evidence>
<evidence type="ECO:0000256" key="7">
    <source>
        <dbReference type="PROSITE-ProRule" id="PRU01091"/>
    </source>
</evidence>
<dbReference type="SMART" id="SM00448">
    <property type="entry name" value="REC"/>
    <property type="match status" value="1"/>
</dbReference>
<proteinExistence type="predicted"/>
<dbReference type="GO" id="GO:0000976">
    <property type="term" value="F:transcription cis-regulatory region binding"/>
    <property type="evidence" value="ECO:0007669"/>
    <property type="project" value="TreeGrafter"/>
</dbReference>
<dbReference type="InterPro" id="IPR001867">
    <property type="entry name" value="OmpR/PhoB-type_DNA-bd"/>
</dbReference>
<dbReference type="Pfam" id="PF00486">
    <property type="entry name" value="Trans_reg_C"/>
    <property type="match status" value="1"/>
</dbReference>
<keyword evidence="2" id="KW-0902">Two-component regulatory system</keyword>
<evidence type="ECO:0000256" key="4">
    <source>
        <dbReference type="ARBA" id="ARBA00023125"/>
    </source>
</evidence>
<gene>
    <name evidence="10" type="ordered locus">Cvib_0888</name>
</gene>
<evidence type="ECO:0000256" key="2">
    <source>
        <dbReference type="ARBA" id="ARBA00023012"/>
    </source>
</evidence>
<dbReference type="eggNOG" id="COG0745">
    <property type="taxonomic scope" value="Bacteria"/>
</dbReference>
<dbReference type="OrthoDB" id="9784252at2"/>
<dbReference type="SUPFAM" id="SSF46894">
    <property type="entry name" value="C-terminal effector domain of the bipartite response regulators"/>
    <property type="match status" value="1"/>
</dbReference>
<keyword evidence="3" id="KW-0805">Transcription regulation</keyword>
<protein>
    <submittedName>
        <fullName evidence="10">Two component transcriptional regulator, winged helix family</fullName>
    </submittedName>
</protein>
<feature type="modified residue" description="4-aspartylphosphate" evidence="6">
    <location>
        <position position="59"/>
    </location>
</feature>
<sequence>MAQLQSGSKRIIIVEDDEDLRDSIIKYLRLKGYDIHGVGNALDFYAEVSTHPYSIAILDLALPDQDGLVISQYIRANTGMRILMLTARTSVEDRLAGYESGADVYLVKPVDFRELAASLESIFGRLEADSAPGITAYNEGRNHWKLNSEGWTLESPEGDLVKMTSKEYQFLYALAEASGHIVSREELLPILGYAINESANRSLESLVYRLRKKISTELDTPIKTASGSGYTFSAPIVILIH</sequence>
<evidence type="ECO:0000313" key="10">
    <source>
        <dbReference type="EMBL" id="ABP36903.1"/>
    </source>
</evidence>
<evidence type="ECO:0000256" key="3">
    <source>
        <dbReference type="ARBA" id="ARBA00023015"/>
    </source>
</evidence>
<dbReference type="KEGG" id="pvi:Cvib_0888"/>
<dbReference type="SMART" id="SM00862">
    <property type="entry name" value="Trans_reg_C"/>
    <property type="match status" value="1"/>
</dbReference>
<keyword evidence="1 6" id="KW-0597">Phosphoprotein</keyword>
<dbReference type="PROSITE" id="PS51755">
    <property type="entry name" value="OMPR_PHOB"/>
    <property type="match status" value="1"/>
</dbReference>
<evidence type="ECO:0000259" key="9">
    <source>
        <dbReference type="PROSITE" id="PS51755"/>
    </source>
</evidence>
<dbReference type="InterPro" id="IPR036388">
    <property type="entry name" value="WH-like_DNA-bd_sf"/>
</dbReference>
<evidence type="ECO:0000256" key="5">
    <source>
        <dbReference type="ARBA" id="ARBA00023163"/>
    </source>
</evidence>
<feature type="DNA-binding region" description="OmpR/PhoB-type" evidence="7">
    <location>
        <begin position="132"/>
        <end position="234"/>
    </location>
</feature>
<dbReference type="PANTHER" id="PTHR48111:SF1">
    <property type="entry name" value="TWO-COMPONENT RESPONSE REGULATOR ORR33"/>
    <property type="match status" value="1"/>
</dbReference>
<name>A4SEJ4_CHLPM</name>
<feature type="domain" description="OmpR/PhoB-type" evidence="9">
    <location>
        <begin position="132"/>
        <end position="234"/>
    </location>
</feature>
<dbReference type="GO" id="GO:0000156">
    <property type="term" value="F:phosphorelay response regulator activity"/>
    <property type="evidence" value="ECO:0007669"/>
    <property type="project" value="TreeGrafter"/>
</dbReference>
<dbReference type="InterPro" id="IPR011006">
    <property type="entry name" value="CheY-like_superfamily"/>
</dbReference>
<dbReference type="Gene3D" id="1.10.10.10">
    <property type="entry name" value="Winged helix-like DNA-binding domain superfamily/Winged helix DNA-binding domain"/>
    <property type="match status" value="1"/>
</dbReference>
<keyword evidence="5" id="KW-0804">Transcription</keyword>
<accession>A4SEJ4</accession>
<feature type="domain" description="Response regulatory" evidence="8">
    <location>
        <begin position="10"/>
        <end position="123"/>
    </location>
</feature>
<dbReference type="STRING" id="290318.Cvib_0888"/>
<dbReference type="CDD" id="cd00383">
    <property type="entry name" value="trans_reg_C"/>
    <property type="match status" value="1"/>
</dbReference>
<dbReference type="InterPro" id="IPR039420">
    <property type="entry name" value="WalR-like"/>
</dbReference>
<reference evidence="10" key="1">
    <citation type="submission" date="2007-03" db="EMBL/GenBank/DDBJ databases">
        <title>Complete sequence of Prosthecochloris vibrioformis DSM 265.</title>
        <authorList>
            <consortium name="US DOE Joint Genome Institute"/>
            <person name="Copeland A."/>
            <person name="Lucas S."/>
            <person name="Lapidus A."/>
            <person name="Barry K."/>
            <person name="Detter J.C."/>
            <person name="Glavina del Rio T."/>
            <person name="Hammon N."/>
            <person name="Israni S."/>
            <person name="Pitluck S."/>
            <person name="Schmutz J."/>
            <person name="Larimer F."/>
            <person name="Land M."/>
            <person name="Hauser L."/>
            <person name="Mikhailova N."/>
            <person name="Li T."/>
            <person name="Overmann J."/>
            <person name="Schuster S.C."/>
            <person name="Bryant D.A."/>
            <person name="Richardson P."/>
        </authorList>
    </citation>
    <scope>NUCLEOTIDE SEQUENCE [LARGE SCALE GENOMIC DNA]</scope>
    <source>
        <strain evidence="10">DSM 265</strain>
    </source>
</reference>
<dbReference type="GO" id="GO:0006355">
    <property type="term" value="P:regulation of DNA-templated transcription"/>
    <property type="evidence" value="ECO:0007669"/>
    <property type="project" value="InterPro"/>
</dbReference>
<dbReference type="GO" id="GO:0005829">
    <property type="term" value="C:cytosol"/>
    <property type="evidence" value="ECO:0007669"/>
    <property type="project" value="TreeGrafter"/>
</dbReference>
<dbReference type="Pfam" id="PF00072">
    <property type="entry name" value="Response_reg"/>
    <property type="match status" value="1"/>
</dbReference>
<dbReference type="InterPro" id="IPR001789">
    <property type="entry name" value="Sig_transdc_resp-reg_receiver"/>
</dbReference>
<evidence type="ECO:0000256" key="6">
    <source>
        <dbReference type="PROSITE-ProRule" id="PRU00169"/>
    </source>
</evidence>
<dbReference type="GO" id="GO:0032993">
    <property type="term" value="C:protein-DNA complex"/>
    <property type="evidence" value="ECO:0007669"/>
    <property type="project" value="TreeGrafter"/>
</dbReference>
<evidence type="ECO:0000256" key="1">
    <source>
        <dbReference type="ARBA" id="ARBA00022553"/>
    </source>
</evidence>
<dbReference type="SUPFAM" id="SSF52172">
    <property type="entry name" value="CheY-like"/>
    <property type="match status" value="1"/>
</dbReference>
<dbReference type="HOGENOM" id="CLU_000445_30_4_10"/>
<dbReference type="InterPro" id="IPR016032">
    <property type="entry name" value="Sig_transdc_resp-reg_C-effctor"/>
</dbReference>
<dbReference type="PROSITE" id="PS50110">
    <property type="entry name" value="RESPONSE_REGULATORY"/>
    <property type="match status" value="1"/>
</dbReference>
<keyword evidence="4 7" id="KW-0238">DNA-binding</keyword>
<organism evidence="10">
    <name type="scientific">Chlorobium phaeovibrioides (strain DSM 265 / 1930)</name>
    <name type="common">Prosthecochloris vibrioformis (strain DSM 265)</name>
    <dbReference type="NCBI Taxonomy" id="290318"/>
    <lineage>
        <taxon>Bacteria</taxon>
        <taxon>Pseudomonadati</taxon>
        <taxon>Chlorobiota</taxon>
        <taxon>Chlorobiia</taxon>
        <taxon>Chlorobiales</taxon>
        <taxon>Chlorobiaceae</taxon>
        <taxon>Chlorobium/Pelodictyon group</taxon>
        <taxon>Chlorobium</taxon>
    </lineage>
</organism>
<dbReference type="Gene3D" id="3.40.50.2300">
    <property type="match status" value="1"/>
</dbReference>